<dbReference type="EMBL" id="JAGTXO010000021">
    <property type="protein sequence ID" value="KAG8462314.1"/>
    <property type="molecule type" value="Genomic_DNA"/>
</dbReference>
<dbReference type="PIRSF" id="PIRSF016958">
    <property type="entry name" value="DUF858_MeTrfase_lik"/>
    <property type="match status" value="1"/>
</dbReference>
<comment type="caution">
    <text evidence="12">The sequence shown here is derived from an EMBL/GenBank/DDBJ whole genome shotgun (WGS) entry which is preliminary data.</text>
</comment>
<evidence type="ECO:0000256" key="1">
    <source>
        <dbReference type="ARBA" id="ARBA00009059"/>
    </source>
</evidence>
<comment type="similarity">
    <text evidence="1">Belongs to the methyltransferase superfamily. NTM1 family.</text>
</comment>
<dbReference type="GO" id="GO:0005737">
    <property type="term" value="C:cytoplasm"/>
    <property type="evidence" value="ECO:0007669"/>
    <property type="project" value="TreeGrafter"/>
</dbReference>
<sequence>MTRTRSASSRGEAEPVEPALVLADGSHEAFRTVTTENASAYWGAVDATMDGVLGGYAVVSSPDADSSLAFAGAVLGAGVLPVGRALDCGAGIGRVTRDVLTKLALKVDLVELVPKYVEQARIELAAEPRMGEFFTSSLQEFTPTAAQYDLVWIQWVIGHLTDTEFVAFLRRCAAGLRPGGWIVVKDNNASPTEHGIIDGAYLVDSQDHSVMRTNKLVKQLFDAADLELRKEVRQTRFPSELCAVRMYALQPRAQQQP</sequence>
<comment type="catalytic activity">
    <reaction evidence="9">
        <text>N-terminal L-prolyl-L-prolyl-L-lysyl-[protein] + 2 S-adenosyl-L-methionine = N-terminal N,N-dimethyl-L-prolyl-L-prolyl-L-lysyl-[protein] + 2 S-adenosyl-L-homocysteine + 2 H(+)</text>
        <dbReference type="Rhea" id="RHEA:54736"/>
        <dbReference type="Rhea" id="RHEA-COMP:13787"/>
        <dbReference type="Rhea" id="RHEA-COMP:13974"/>
        <dbReference type="ChEBI" id="CHEBI:15378"/>
        <dbReference type="ChEBI" id="CHEBI:57856"/>
        <dbReference type="ChEBI" id="CHEBI:59789"/>
        <dbReference type="ChEBI" id="CHEBI:138059"/>
        <dbReference type="ChEBI" id="CHEBI:138318"/>
        <dbReference type="EC" id="2.1.1.244"/>
    </reaction>
</comment>
<evidence type="ECO:0000256" key="10">
    <source>
        <dbReference type="ARBA" id="ARBA00048167"/>
    </source>
</evidence>
<dbReference type="EC" id="2.1.1.244" evidence="5"/>
<evidence type="ECO:0000256" key="9">
    <source>
        <dbReference type="ARBA" id="ARBA00047885"/>
    </source>
</evidence>
<keyword evidence="4 11" id="KW-0949">S-adenosyl-L-methionine</keyword>
<gene>
    <name evidence="12" type="ORF">KFE25_012134</name>
</gene>
<dbReference type="InterPro" id="IPR008576">
    <property type="entry name" value="MeTrfase_NTM1"/>
</dbReference>
<comment type="catalytic activity">
    <reaction evidence="10">
        <text>N-terminal L-alanyl-L-prolyl-L-lysyl-[protein] + 3 S-adenosyl-L-methionine = N-terminal N,N,N-trimethyl-L-alanyl-L-prolyl-L-lysyl-[protein] + 3 S-adenosyl-L-homocysteine + 3 H(+)</text>
        <dbReference type="Rhea" id="RHEA:54712"/>
        <dbReference type="Rhea" id="RHEA-COMP:13785"/>
        <dbReference type="Rhea" id="RHEA-COMP:13971"/>
        <dbReference type="ChEBI" id="CHEBI:15378"/>
        <dbReference type="ChEBI" id="CHEBI:57856"/>
        <dbReference type="ChEBI" id="CHEBI:59789"/>
        <dbReference type="ChEBI" id="CHEBI:138057"/>
        <dbReference type="ChEBI" id="CHEBI:138315"/>
        <dbReference type="EC" id="2.1.1.244"/>
    </reaction>
</comment>
<keyword evidence="2" id="KW-0489">Methyltransferase</keyword>
<keyword evidence="3" id="KW-0808">Transferase</keyword>
<evidence type="ECO:0000256" key="6">
    <source>
        <dbReference type="ARBA" id="ARBA00039449"/>
    </source>
</evidence>
<dbReference type="GO" id="GO:0071885">
    <property type="term" value="F:N-terminal protein N-methyltransferase activity"/>
    <property type="evidence" value="ECO:0007669"/>
    <property type="project" value="UniProtKB-EC"/>
</dbReference>
<proteinExistence type="inferred from homology"/>
<dbReference type="OMA" id="ETYYCFN"/>
<dbReference type="SUPFAM" id="SSF53335">
    <property type="entry name" value="S-adenosyl-L-methionine-dependent methyltransferases"/>
    <property type="match status" value="1"/>
</dbReference>
<evidence type="ECO:0000313" key="13">
    <source>
        <dbReference type="Proteomes" id="UP000751190"/>
    </source>
</evidence>
<dbReference type="PANTHER" id="PTHR12753">
    <property type="entry name" value="AD-003 - RELATED"/>
    <property type="match status" value="1"/>
</dbReference>
<evidence type="ECO:0000256" key="8">
    <source>
        <dbReference type="ARBA" id="ARBA00047306"/>
    </source>
</evidence>
<name>A0A8J5XDA5_DIALT</name>
<feature type="binding site" evidence="11">
    <location>
        <begin position="138"/>
        <end position="139"/>
    </location>
    <ligand>
        <name>S-adenosyl-L-methionine</name>
        <dbReference type="ChEBI" id="CHEBI:59789"/>
    </ligand>
</feature>
<keyword evidence="13" id="KW-1185">Reference proteome</keyword>
<comment type="catalytic activity">
    <reaction evidence="8">
        <text>N-terminal L-seryl-L-prolyl-L-lysyl-[protein] + 3 S-adenosyl-L-methionine = N-terminal N,N,N-trimethyl-L-seryl-L-prolyl-L-lysyl-[protein] + 3 S-adenosyl-L-homocysteine + 3 H(+)</text>
        <dbReference type="Rhea" id="RHEA:54724"/>
        <dbReference type="Rhea" id="RHEA-COMP:13789"/>
        <dbReference type="Rhea" id="RHEA-COMP:13973"/>
        <dbReference type="ChEBI" id="CHEBI:15378"/>
        <dbReference type="ChEBI" id="CHEBI:57856"/>
        <dbReference type="ChEBI" id="CHEBI:59789"/>
        <dbReference type="ChEBI" id="CHEBI:138061"/>
        <dbReference type="ChEBI" id="CHEBI:138317"/>
        <dbReference type="EC" id="2.1.1.244"/>
    </reaction>
</comment>
<evidence type="ECO:0000256" key="5">
    <source>
        <dbReference type="ARBA" id="ARBA00039112"/>
    </source>
</evidence>
<evidence type="ECO:0000256" key="4">
    <source>
        <dbReference type="ARBA" id="ARBA00022691"/>
    </source>
</evidence>
<evidence type="ECO:0000313" key="12">
    <source>
        <dbReference type="EMBL" id="KAG8462314.1"/>
    </source>
</evidence>
<dbReference type="Proteomes" id="UP000751190">
    <property type="component" value="Unassembled WGS sequence"/>
</dbReference>
<protein>
    <recommendedName>
        <fullName evidence="6">Alpha N-terminal protein methyltransferase 1</fullName>
        <ecNumber evidence="5">2.1.1.244</ecNumber>
    </recommendedName>
    <alternativeName>
        <fullName evidence="7">X-Pro-Lys N-terminal protein methyltransferase 1</fullName>
    </alternativeName>
</protein>
<evidence type="ECO:0000256" key="3">
    <source>
        <dbReference type="ARBA" id="ARBA00022679"/>
    </source>
</evidence>
<evidence type="ECO:0000256" key="11">
    <source>
        <dbReference type="PIRSR" id="PIRSR016958-1"/>
    </source>
</evidence>
<evidence type="ECO:0000256" key="2">
    <source>
        <dbReference type="ARBA" id="ARBA00022603"/>
    </source>
</evidence>
<dbReference type="CDD" id="cd02440">
    <property type="entry name" value="AdoMet_MTases"/>
    <property type="match status" value="1"/>
</dbReference>
<feature type="binding site" evidence="11">
    <location>
        <position position="89"/>
    </location>
    <ligand>
        <name>S-adenosyl-L-methionine</name>
        <dbReference type="ChEBI" id="CHEBI:59789"/>
    </ligand>
</feature>
<dbReference type="InterPro" id="IPR029063">
    <property type="entry name" value="SAM-dependent_MTases_sf"/>
</dbReference>
<dbReference type="Gene3D" id="3.40.50.150">
    <property type="entry name" value="Vaccinia Virus protein VP39"/>
    <property type="match status" value="1"/>
</dbReference>
<organism evidence="12 13">
    <name type="scientific">Diacronema lutheri</name>
    <name type="common">Unicellular marine alga</name>
    <name type="synonym">Monochrysis lutheri</name>
    <dbReference type="NCBI Taxonomy" id="2081491"/>
    <lineage>
        <taxon>Eukaryota</taxon>
        <taxon>Haptista</taxon>
        <taxon>Haptophyta</taxon>
        <taxon>Pavlovophyceae</taxon>
        <taxon>Pavlovales</taxon>
        <taxon>Pavlovaceae</taxon>
        <taxon>Diacronema</taxon>
    </lineage>
</organism>
<feature type="binding site" evidence="11">
    <location>
        <position position="94"/>
    </location>
    <ligand>
        <name>S-adenosyl-L-methionine</name>
        <dbReference type="ChEBI" id="CHEBI:59789"/>
    </ligand>
</feature>
<dbReference type="AlphaFoldDB" id="A0A8J5XDA5"/>
<dbReference type="GO" id="GO:0032259">
    <property type="term" value="P:methylation"/>
    <property type="evidence" value="ECO:0007669"/>
    <property type="project" value="UniProtKB-KW"/>
</dbReference>
<accession>A0A8J5XDA5</accession>
<evidence type="ECO:0000256" key="7">
    <source>
        <dbReference type="ARBA" id="ARBA00043129"/>
    </source>
</evidence>
<reference evidence="12" key="1">
    <citation type="submission" date="2021-05" db="EMBL/GenBank/DDBJ databases">
        <title>The genome of the haptophyte Pavlova lutheri (Diacronema luteri, Pavlovales) - a model for lipid biosynthesis in eukaryotic algae.</title>
        <authorList>
            <person name="Hulatt C.J."/>
            <person name="Posewitz M.C."/>
        </authorList>
    </citation>
    <scope>NUCLEOTIDE SEQUENCE</scope>
    <source>
        <strain evidence="12">NIVA-4/92</strain>
    </source>
</reference>
<dbReference type="Pfam" id="PF05891">
    <property type="entry name" value="Methyltransf_PK"/>
    <property type="match status" value="1"/>
</dbReference>
<dbReference type="PANTHER" id="PTHR12753:SF0">
    <property type="entry name" value="ALPHA N-TERMINAL PROTEIN METHYLTRANSFERASE 1"/>
    <property type="match status" value="1"/>
</dbReference>
<feature type="binding site" evidence="11">
    <location>
        <position position="154"/>
    </location>
    <ligand>
        <name>S-adenosyl-L-methionine</name>
        <dbReference type="ChEBI" id="CHEBI:59789"/>
    </ligand>
</feature>
<dbReference type="OrthoDB" id="1298661at2759"/>